<feature type="signal peptide" evidence="9">
    <location>
        <begin position="1"/>
        <end position="19"/>
    </location>
</feature>
<dbReference type="InterPro" id="IPR016035">
    <property type="entry name" value="Acyl_Trfase/lysoPLipase"/>
</dbReference>
<name>A0A0H5C2T7_CYBJN</name>
<evidence type="ECO:0000256" key="9">
    <source>
        <dbReference type="RuleBase" id="RU362103"/>
    </source>
</evidence>
<evidence type="ECO:0000313" key="12">
    <source>
        <dbReference type="EMBL" id="CEP22121.1"/>
    </source>
</evidence>
<dbReference type="GO" id="GO:0046475">
    <property type="term" value="P:glycerophospholipid catabolic process"/>
    <property type="evidence" value="ECO:0007669"/>
    <property type="project" value="TreeGrafter"/>
</dbReference>
<reference evidence="13" key="1">
    <citation type="journal article" date="2015" name="J. Biotechnol.">
        <title>The structure of the Cyberlindnera jadinii genome and its relation to Candida utilis analyzed by the occurrence of single nucleotide polymorphisms.</title>
        <authorList>
            <person name="Rupp O."/>
            <person name="Brinkrolf K."/>
            <person name="Buerth C."/>
            <person name="Kunigo M."/>
            <person name="Schneider J."/>
            <person name="Jaenicke S."/>
            <person name="Goesmann A."/>
            <person name="Puehler A."/>
            <person name="Jaeger K.-E."/>
            <person name="Ernst J.F."/>
        </authorList>
    </citation>
    <scope>NUCLEOTIDE SEQUENCE [LARGE SCALE GENOMIC DNA]</scope>
    <source>
        <strain evidence="13">ATCC 18201 / CBS 1600 / BCRC 20928 / JCM 3617 / NBRC 0987 / NRRL Y-1542</strain>
    </source>
</reference>
<evidence type="ECO:0000256" key="3">
    <source>
        <dbReference type="ARBA" id="ARBA00022729"/>
    </source>
</evidence>
<keyword evidence="3 9" id="KW-0732">Signal</keyword>
<dbReference type="GO" id="GO:0005829">
    <property type="term" value="C:cytosol"/>
    <property type="evidence" value="ECO:0007669"/>
    <property type="project" value="TreeGrafter"/>
</dbReference>
<dbReference type="FunFam" id="3.40.1090.10:FF:000010">
    <property type="entry name" value="Lysophospholipase"/>
    <property type="match status" value="1"/>
</dbReference>
<comment type="catalytic activity">
    <reaction evidence="9">
        <text>a 1-acyl-sn-glycero-3-phosphocholine + H2O = sn-glycerol 3-phosphocholine + a fatty acid + H(+)</text>
        <dbReference type="Rhea" id="RHEA:15177"/>
        <dbReference type="ChEBI" id="CHEBI:15377"/>
        <dbReference type="ChEBI" id="CHEBI:15378"/>
        <dbReference type="ChEBI" id="CHEBI:16870"/>
        <dbReference type="ChEBI" id="CHEBI:28868"/>
        <dbReference type="ChEBI" id="CHEBI:58168"/>
        <dbReference type="EC" id="3.1.1.5"/>
    </reaction>
</comment>
<organism evidence="12 13">
    <name type="scientific">Cyberlindnera jadinii (strain ATCC 18201 / CBS 1600 / BCRC 20928 / JCM 3617 / NBRC 0987 / NRRL Y-1542)</name>
    <name type="common">Torula yeast</name>
    <name type="synonym">Candida utilis</name>
    <dbReference type="NCBI Taxonomy" id="983966"/>
    <lineage>
        <taxon>Eukaryota</taxon>
        <taxon>Fungi</taxon>
        <taxon>Dikarya</taxon>
        <taxon>Ascomycota</taxon>
        <taxon>Saccharomycotina</taxon>
        <taxon>Saccharomycetes</taxon>
        <taxon>Phaffomycetales</taxon>
        <taxon>Phaffomycetaceae</taxon>
        <taxon>Cyberlindnera</taxon>
    </lineage>
</organism>
<evidence type="ECO:0000256" key="10">
    <source>
        <dbReference type="SAM" id="MobiDB-lite"/>
    </source>
</evidence>
<evidence type="ECO:0000256" key="8">
    <source>
        <dbReference type="PROSITE-ProRule" id="PRU00555"/>
    </source>
</evidence>
<dbReference type="GO" id="GO:0005886">
    <property type="term" value="C:plasma membrane"/>
    <property type="evidence" value="ECO:0007669"/>
    <property type="project" value="TreeGrafter"/>
</dbReference>
<evidence type="ECO:0000313" key="13">
    <source>
        <dbReference type="Proteomes" id="UP000038830"/>
    </source>
</evidence>
<feature type="compositionally biased region" description="Low complexity" evidence="10">
    <location>
        <begin position="601"/>
        <end position="639"/>
    </location>
</feature>
<dbReference type="SUPFAM" id="SSF52151">
    <property type="entry name" value="FabD/lysophospholipase-like"/>
    <property type="match status" value="1"/>
</dbReference>
<evidence type="ECO:0000256" key="1">
    <source>
        <dbReference type="ARBA" id="ARBA00008780"/>
    </source>
</evidence>
<dbReference type="InterPro" id="IPR002642">
    <property type="entry name" value="LysoPLipase_cat_dom"/>
</dbReference>
<sequence length="663" mass="71111">MLPFACLAVLAQLIDVSYSSYAPVNVSCPQDATLVRSASSISDDEKSWLEKRHSVTDDALSEFLERADLDGFDAKDFLNSLNRSITIGLAFSGGGYRAMLNGAGQVAALDSRTEGANEHGLGGLLQASTYFVGLSGGNWLTGTLALNNWTSVEEILSNDTIWDLENSIVTPGGSDVFETALRWQSIKADVDEKAEAGFDTSLTDLWGRALAYQFFGEENDAEASLTYSSIVDIEAFQNGEMPFPISIALGSAPDTKIINLNSTVFEFNPFELGSWDPSLYSFANLKYIGSNVTNGEPTSDICVEGFDNAGFVLGTSSSLFNTVSLNVTGFAGLSSSLISTFLGGLDGANDDVAVYSPNPFFQAGYASLTTIVESEELYLVDGGEDGQNIPFAPMLQQERDVDVIFAFDNSDNTEDNFPDGTALVATYNRQFSVQGNGTGFPYVPTNDTFLHNKLGEKPMFLGCNSSNLTDLGTIPPLIVYIPNIAYTAWSNTSTLKMSYSTEDRNAIIQNGFEATTRFNLTIDENWPKCVACAIIHREQERNGWGQSDECAECFEEYCWNGEQYTGDDTIVDRSFNYTSSSNLDKSDMSSGVFEITVESSSTVGGSSTTSASDAISTASSTSSGVSSASSSGTTTSASSKNNAMMTTPSMNFGALVMAMGFLL</sequence>
<evidence type="ECO:0000256" key="2">
    <source>
        <dbReference type="ARBA" id="ARBA00013274"/>
    </source>
</evidence>
<feature type="chain" id="PRO_5005118910" description="Lysophospholipase" evidence="9">
    <location>
        <begin position="20"/>
        <end position="663"/>
    </location>
</feature>
<dbReference type="EC" id="3.1.1.5" evidence="2 9"/>
<accession>A0A0H5C2T7</accession>
<dbReference type="PANTHER" id="PTHR10728">
    <property type="entry name" value="CYTOSOLIC PHOSPHOLIPASE A2"/>
    <property type="match status" value="1"/>
</dbReference>
<comment type="similarity">
    <text evidence="1 9">Belongs to the lysophospholipase family.</text>
</comment>
<dbReference type="Proteomes" id="UP000038830">
    <property type="component" value="Unassembled WGS sequence"/>
</dbReference>
<dbReference type="SMART" id="SM00022">
    <property type="entry name" value="PLAc"/>
    <property type="match status" value="1"/>
</dbReference>
<dbReference type="GO" id="GO:0004623">
    <property type="term" value="F:phospholipase A2 activity"/>
    <property type="evidence" value="ECO:0007669"/>
    <property type="project" value="TreeGrafter"/>
</dbReference>
<evidence type="ECO:0000256" key="5">
    <source>
        <dbReference type="ARBA" id="ARBA00022963"/>
    </source>
</evidence>
<evidence type="ECO:0000256" key="7">
    <source>
        <dbReference type="ARBA" id="ARBA00023180"/>
    </source>
</evidence>
<keyword evidence="4 8" id="KW-0378">Hydrolase</keyword>
<keyword evidence="5 8" id="KW-0442">Lipid degradation</keyword>
<evidence type="ECO:0000256" key="6">
    <source>
        <dbReference type="ARBA" id="ARBA00023098"/>
    </source>
</evidence>
<gene>
    <name evidence="12" type="primary">PLB2</name>
    <name evidence="12" type="ORF">BN1211_2396</name>
</gene>
<dbReference type="Gene3D" id="3.40.1090.10">
    <property type="entry name" value="Cytosolic phospholipase A2 catalytic domain"/>
    <property type="match status" value="1"/>
</dbReference>
<protein>
    <recommendedName>
        <fullName evidence="2 9">Lysophospholipase</fullName>
        <ecNumber evidence="2 9">3.1.1.5</ecNumber>
    </recommendedName>
</protein>
<dbReference type="GO" id="GO:0005783">
    <property type="term" value="C:endoplasmic reticulum"/>
    <property type="evidence" value="ECO:0007669"/>
    <property type="project" value="TreeGrafter"/>
</dbReference>
<keyword evidence="7" id="KW-0325">Glycoprotein</keyword>
<evidence type="ECO:0000259" key="11">
    <source>
        <dbReference type="PROSITE" id="PS51210"/>
    </source>
</evidence>
<dbReference type="PROSITE" id="PS51210">
    <property type="entry name" value="PLA2C"/>
    <property type="match status" value="1"/>
</dbReference>
<keyword evidence="6 8" id="KW-0443">Lipid metabolism</keyword>
<evidence type="ECO:0000256" key="4">
    <source>
        <dbReference type="ARBA" id="ARBA00022801"/>
    </source>
</evidence>
<dbReference type="GO" id="GO:0005576">
    <property type="term" value="C:extracellular region"/>
    <property type="evidence" value="ECO:0007669"/>
    <property type="project" value="TreeGrafter"/>
</dbReference>
<dbReference type="AlphaFoldDB" id="A0A0H5C2T7"/>
<dbReference type="Pfam" id="PF01735">
    <property type="entry name" value="PLA2_B"/>
    <property type="match status" value="1"/>
</dbReference>
<feature type="domain" description="PLA2c" evidence="11">
    <location>
        <begin position="27"/>
        <end position="564"/>
    </location>
</feature>
<dbReference type="EMBL" id="CDQK01000003">
    <property type="protein sequence ID" value="CEP22121.1"/>
    <property type="molecule type" value="Genomic_DNA"/>
</dbReference>
<proteinExistence type="inferred from homology"/>
<dbReference type="PANTHER" id="PTHR10728:SF33">
    <property type="entry name" value="LYSOPHOSPHOLIPASE 1-RELATED"/>
    <property type="match status" value="1"/>
</dbReference>
<feature type="region of interest" description="Disordered" evidence="10">
    <location>
        <begin position="601"/>
        <end position="643"/>
    </location>
</feature>
<dbReference type="GO" id="GO:0004622">
    <property type="term" value="F:phosphatidylcholine lysophospholipase activity"/>
    <property type="evidence" value="ECO:0007669"/>
    <property type="project" value="UniProtKB-EC"/>
</dbReference>